<keyword evidence="4" id="KW-1185">Reference proteome</keyword>
<proteinExistence type="predicted"/>
<sequence length="363" mass="37421">MTGFDEPERRPRTLGAVTVVLTAAAGAIDVVTYFAFNQVFASTMTGNLVLLGLGLGEGDVGQVVDNVCAIAGYCGGLIAGTVACGLAMRRWPWRNAVGATLTAELALLLLLGAFWYGVDDGPLAPWKVVVLVLGAGLAMGVQAAALRYVGPAGTPTSFLSGTVTNWVSSLVELHKPFRWTWNSPLRLGALVVAAAGNAVVQRVAPDWSFVAPVVLVAVAIVLMAIVTRANSGGLTRGDPQFTADPREEVPDAGADEEAVEASPQVGPVHGRVLGTDGGARPAVLTLVSGEGEQVGRVHTGTDGTYRLDPPESGDFMLICTPHRMGGRAARPHAVLVAVDGRPVLHDLVLGAAPGEAGHQPAPV</sequence>
<keyword evidence="2" id="KW-0472">Membrane</keyword>
<evidence type="ECO:0000313" key="3">
    <source>
        <dbReference type="EMBL" id="MDD7967433.1"/>
    </source>
</evidence>
<feature type="transmembrane region" description="Helical" evidence="2">
    <location>
        <begin position="128"/>
        <end position="149"/>
    </location>
</feature>
<organism evidence="3 4">
    <name type="scientific">Actinomycetospora lemnae</name>
    <dbReference type="NCBI Taxonomy" id="3019891"/>
    <lineage>
        <taxon>Bacteria</taxon>
        <taxon>Bacillati</taxon>
        <taxon>Actinomycetota</taxon>
        <taxon>Actinomycetes</taxon>
        <taxon>Pseudonocardiales</taxon>
        <taxon>Pseudonocardiaceae</taxon>
        <taxon>Actinomycetospora</taxon>
    </lineage>
</organism>
<feature type="transmembrane region" description="Helical" evidence="2">
    <location>
        <begin position="12"/>
        <end position="36"/>
    </location>
</feature>
<dbReference type="EMBL" id="JAQZAO010000008">
    <property type="protein sequence ID" value="MDD7967433.1"/>
    <property type="molecule type" value="Genomic_DNA"/>
</dbReference>
<keyword evidence="2" id="KW-0812">Transmembrane</keyword>
<dbReference type="RefSeq" id="WP_274201959.1">
    <property type="nucleotide sequence ID" value="NZ_JAQZAO010000008.1"/>
</dbReference>
<dbReference type="Pfam" id="PF06912">
    <property type="entry name" value="DUF1275"/>
    <property type="match status" value="1"/>
</dbReference>
<dbReference type="InterPro" id="IPR010699">
    <property type="entry name" value="DUF1275"/>
</dbReference>
<gene>
    <name evidence="3" type="ORF">PGB27_19010</name>
</gene>
<feature type="transmembrane region" description="Helical" evidence="2">
    <location>
        <begin position="70"/>
        <end position="88"/>
    </location>
</feature>
<evidence type="ECO:0000256" key="1">
    <source>
        <dbReference type="SAM" id="MobiDB-lite"/>
    </source>
</evidence>
<reference evidence="3 4" key="1">
    <citation type="submission" date="2023-02" db="EMBL/GenBank/DDBJ databases">
        <title>Genome sequencing required for Actinomycetospora new species description.</title>
        <authorList>
            <person name="Saimee Y."/>
            <person name="Duangmal K."/>
        </authorList>
    </citation>
    <scope>NUCLEOTIDE SEQUENCE [LARGE SCALE GENOMIC DNA]</scope>
    <source>
        <strain evidence="3 4">DW7H6</strain>
    </source>
</reference>
<evidence type="ECO:0000256" key="2">
    <source>
        <dbReference type="SAM" id="Phobius"/>
    </source>
</evidence>
<keyword evidence="2" id="KW-1133">Transmembrane helix</keyword>
<accession>A0ABT5SX60</accession>
<name>A0ABT5SX60_9PSEU</name>
<dbReference type="PANTHER" id="PTHR37314:SF4">
    <property type="entry name" value="UPF0700 TRANSMEMBRANE PROTEIN YOAK"/>
    <property type="match status" value="1"/>
</dbReference>
<protein>
    <submittedName>
        <fullName evidence="3">DUF1275 family protein</fullName>
    </submittedName>
</protein>
<feature type="region of interest" description="Disordered" evidence="1">
    <location>
        <begin position="234"/>
        <end position="268"/>
    </location>
</feature>
<feature type="transmembrane region" description="Helical" evidence="2">
    <location>
        <begin position="209"/>
        <end position="226"/>
    </location>
</feature>
<dbReference type="Proteomes" id="UP001300763">
    <property type="component" value="Unassembled WGS sequence"/>
</dbReference>
<comment type="caution">
    <text evidence="3">The sequence shown here is derived from an EMBL/GenBank/DDBJ whole genome shotgun (WGS) entry which is preliminary data.</text>
</comment>
<evidence type="ECO:0000313" key="4">
    <source>
        <dbReference type="Proteomes" id="UP001300763"/>
    </source>
</evidence>
<dbReference type="PANTHER" id="PTHR37314">
    <property type="entry name" value="SLR0142 PROTEIN"/>
    <property type="match status" value="1"/>
</dbReference>
<feature type="transmembrane region" description="Helical" evidence="2">
    <location>
        <begin position="95"/>
        <end position="116"/>
    </location>
</feature>